<sequence>MTQTGALASSLCSILLHVILPHSAAVYAYPDHRGSRQMRAEILPIHILYYPAWRVSPIPLLSISDGTYCHLTASSRPDISQQGMNTVFVRFEFTLTNVHPTRADLVFL</sequence>
<dbReference type="EMBL" id="KV417544">
    <property type="protein sequence ID" value="KZP21859.1"/>
    <property type="molecule type" value="Genomic_DNA"/>
</dbReference>
<evidence type="ECO:0000313" key="3">
    <source>
        <dbReference type="Proteomes" id="UP000076532"/>
    </source>
</evidence>
<reference evidence="2 3" key="1">
    <citation type="journal article" date="2016" name="Mol. Biol. Evol.">
        <title>Comparative Genomics of Early-Diverging Mushroom-Forming Fungi Provides Insights into the Origins of Lignocellulose Decay Capabilities.</title>
        <authorList>
            <person name="Nagy L.G."/>
            <person name="Riley R."/>
            <person name="Tritt A."/>
            <person name="Adam C."/>
            <person name="Daum C."/>
            <person name="Floudas D."/>
            <person name="Sun H."/>
            <person name="Yadav J.S."/>
            <person name="Pangilinan J."/>
            <person name="Larsson K.H."/>
            <person name="Matsuura K."/>
            <person name="Barry K."/>
            <person name="Labutti K."/>
            <person name="Kuo R."/>
            <person name="Ohm R.A."/>
            <person name="Bhattacharya S.S."/>
            <person name="Shirouzu T."/>
            <person name="Yoshinaga Y."/>
            <person name="Martin F.M."/>
            <person name="Grigoriev I.V."/>
            <person name="Hibbett D.S."/>
        </authorList>
    </citation>
    <scope>NUCLEOTIDE SEQUENCE [LARGE SCALE GENOMIC DNA]</scope>
    <source>
        <strain evidence="2 3">CBS 109695</strain>
    </source>
</reference>
<organism evidence="2 3">
    <name type="scientific">Athelia psychrophila</name>
    <dbReference type="NCBI Taxonomy" id="1759441"/>
    <lineage>
        <taxon>Eukaryota</taxon>
        <taxon>Fungi</taxon>
        <taxon>Dikarya</taxon>
        <taxon>Basidiomycota</taxon>
        <taxon>Agaricomycotina</taxon>
        <taxon>Agaricomycetes</taxon>
        <taxon>Agaricomycetidae</taxon>
        <taxon>Atheliales</taxon>
        <taxon>Atheliaceae</taxon>
        <taxon>Athelia</taxon>
    </lineage>
</organism>
<gene>
    <name evidence="2" type="ORF">FIBSPDRAFT_860248</name>
</gene>
<accession>A0A166KFN3</accession>
<proteinExistence type="predicted"/>
<dbReference type="Proteomes" id="UP000076532">
    <property type="component" value="Unassembled WGS sequence"/>
</dbReference>
<dbReference type="AlphaFoldDB" id="A0A166KFN3"/>
<protein>
    <recommendedName>
        <fullName evidence="4">Secreted protein</fullName>
    </recommendedName>
</protein>
<evidence type="ECO:0008006" key="4">
    <source>
        <dbReference type="Google" id="ProtNLM"/>
    </source>
</evidence>
<evidence type="ECO:0000313" key="2">
    <source>
        <dbReference type="EMBL" id="KZP21859.1"/>
    </source>
</evidence>
<feature type="chain" id="PRO_5007876279" description="Secreted protein" evidence="1">
    <location>
        <begin position="26"/>
        <end position="108"/>
    </location>
</feature>
<evidence type="ECO:0000256" key="1">
    <source>
        <dbReference type="SAM" id="SignalP"/>
    </source>
</evidence>
<keyword evidence="1" id="KW-0732">Signal</keyword>
<keyword evidence="3" id="KW-1185">Reference proteome</keyword>
<feature type="signal peptide" evidence="1">
    <location>
        <begin position="1"/>
        <end position="25"/>
    </location>
</feature>
<name>A0A166KFN3_9AGAM</name>